<comment type="activity regulation">
    <text evidence="6">Negatively regulated by the anti-sigma-I factor RsgI.</text>
</comment>
<keyword evidence="8" id="KW-1185">Reference proteome</keyword>
<dbReference type="SUPFAM" id="SSF88946">
    <property type="entry name" value="Sigma2 domain of RNA polymerase sigma factors"/>
    <property type="match status" value="1"/>
</dbReference>
<evidence type="ECO:0000256" key="3">
    <source>
        <dbReference type="ARBA" id="ARBA00023082"/>
    </source>
</evidence>
<dbReference type="HAMAP" id="MF_02064">
    <property type="entry name" value="Sigma70_SigI"/>
    <property type="match status" value="1"/>
</dbReference>
<comment type="caution">
    <text evidence="7">The sequence shown here is derived from an EMBL/GenBank/DDBJ whole genome shotgun (WGS) entry which is preliminary data.</text>
</comment>
<dbReference type="PIRSF" id="PIRSF038953">
    <property type="entry name" value="SigI"/>
    <property type="match status" value="1"/>
</dbReference>
<accession>A0ABS7DJU1</accession>
<comment type="similarity">
    <text evidence="6">Belongs to the sigma-70 factor family. SigI subfamily.</text>
</comment>
<comment type="subunit">
    <text evidence="6">Interacts with RsgI.</text>
</comment>
<keyword evidence="3 6" id="KW-0731">Sigma factor</keyword>
<reference evidence="7 8" key="1">
    <citation type="submission" date="2021-03" db="EMBL/GenBank/DDBJ databases">
        <title>Caproiciproducens sp. nov. isolated from feces of cow.</title>
        <authorList>
            <person name="Choi J.-Y."/>
        </authorList>
    </citation>
    <scope>NUCLEOTIDE SEQUENCE [LARGE SCALE GENOMIC DNA]</scope>
    <source>
        <strain evidence="7 8">AGMB10547</strain>
    </source>
</reference>
<keyword evidence="6" id="KW-0346">Stress response</keyword>
<keyword evidence="1 6" id="KW-0963">Cytoplasm</keyword>
<evidence type="ECO:0000313" key="8">
    <source>
        <dbReference type="Proteomes" id="UP000719942"/>
    </source>
</evidence>
<dbReference type="RefSeq" id="WP_219938574.1">
    <property type="nucleotide sequence ID" value="NZ_JAGFNZ010000001.1"/>
</dbReference>
<comment type="function">
    <text evidence="6">Sigma factors are initiation factors that promote the attachment of RNA polymerase to specific initiation sites and are then released.</text>
</comment>
<dbReference type="InterPro" id="IPR014244">
    <property type="entry name" value="RNA_pol_sigma-I"/>
</dbReference>
<dbReference type="InterPro" id="IPR013325">
    <property type="entry name" value="RNA_pol_sigma_r2"/>
</dbReference>
<feature type="DNA-binding region" description="H-T-H motif" evidence="6">
    <location>
        <begin position="195"/>
        <end position="214"/>
    </location>
</feature>
<gene>
    <name evidence="6" type="primary">sigI</name>
    <name evidence="7" type="ORF">J5W02_00945</name>
</gene>
<sequence>MEDFDRKAVRAAKDAQSMDEFLLESEPFILKCAYSATHQYITKSDDEWSVAYFAFSESVKEYSIDKGSFPQFAKLVIRRRLIDYFRSQSKYHVEASVNPSVLDSELDEQENADGLNIEVKKAIYHSVQSGAENSLKIEIESVNQVFASYDFSFFDLSECSPKAQKTKKACAKAVVYIIRNPILLNEMRKNRMLPLKLIQNNTDIPRKILERHRKYIIAAAEIMTGDYPFLAEYMRFIREELHK</sequence>
<evidence type="ECO:0000256" key="4">
    <source>
        <dbReference type="ARBA" id="ARBA00023125"/>
    </source>
</evidence>
<evidence type="ECO:0000256" key="2">
    <source>
        <dbReference type="ARBA" id="ARBA00023015"/>
    </source>
</evidence>
<evidence type="ECO:0000313" key="7">
    <source>
        <dbReference type="EMBL" id="MBW7571364.1"/>
    </source>
</evidence>
<dbReference type="EMBL" id="JAGFNZ010000001">
    <property type="protein sequence ID" value="MBW7571364.1"/>
    <property type="molecule type" value="Genomic_DNA"/>
</dbReference>
<feature type="short sequence motif" description="Polymerase core binding" evidence="6">
    <location>
        <begin position="46"/>
        <end position="59"/>
    </location>
</feature>
<comment type="subcellular location">
    <subcellularLocation>
        <location evidence="6">Cytoplasm</location>
    </subcellularLocation>
</comment>
<keyword evidence="4 6" id="KW-0238">DNA-binding</keyword>
<name>A0ABS7DJU1_9FIRM</name>
<evidence type="ECO:0000256" key="5">
    <source>
        <dbReference type="ARBA" id="ARBA00023163"/>
    </source>
</evidence>
<evidence type="ECO:0000256" key="6">
    <source>
        <dbReference type="HAMAP-Rule" id="MF_02064"/>
    </source>
</evidence>
<protein>
    <recommendedName>
        <fullName evidence="6">RNA polymerase sigma factor SigI</fullName>
    </recommendedName>
</protein>
<keyword evidence="5 6" id="KW-0804">Transcription</keyword>
<keyword evidence="2 6" id="KW-0805">Transcription regulation</keyword>
<dbReference type="Proteomes" id="UP000719942">
    <property type="component" value="Unassembled WGS sequence"/>
</dbReference>
<evidence type="ECO:0000256" key="1">
    <source>
        <dbReference type="ARBA" id="ARBA00022490"/>
    </source>
</evidence>
<proteinExistence type="inferred from homology"/>
<organism evidence="7 8">
    <name type="scientific">Caproiciproducens faecalis</name>
    <dbReference type="NCBI Taxonomy" id="2820301"/>
    <lineage>
        <taxon>Bacteria</taxon>
        <taxon>Bacillati</taxon>
        <taxon>Bacillota</taxon>
        <taxon>Clostridia</taxon>
        <taxon>Eubacteriales</taxon>
        <taxon>Acutalibacteraceae</taxon>
        <taxon>Caproiciproducens</taxon>
    </lineage>
</organism>